<dbReference type="Pfam" id="PF10842">
    <property type="entry name" value="DUF2642"/>
    <property type="match status" value="1"/>
</dbReference>
<dbReference type="RefSeq" id="WP_059350802.1">
    <property type="nucleotide sequence ID" value="NZ_LDYG01000024.1"/>
</dbReference>
<evidence type="ECO:0000313" key="1">
    <source>
        <dbReference type="EMBL" id="KUP07180.1"/>
    </source>
</evidence>
<keyword evidence="2" id="KW-1185">Reference proteome</keyword>
<comment type="caution">
    <text evidence="1">The sequence shown here is derived from an EMBL/GenBank/DDBJ whole genome shotgun (WGS) entry which is preliminary data.</text>
</comment>
<dbReference type="Proteomes" id="UP000074108">
    <property type="component" value="Unassembled WGS sequence"/>
</dbReference>
<dbReference type="EMBL" id="LDYG01000024">
    <property type="protein sequence ID" value="KUP07180.1"/>
    <property type="molecule type" value="Genomic_DNA"/>
</dbReference>
<reference evidence="1 2" key="1">
    <citation type="journal article" date="2016" name="Front. Microbiol.">
        <title>Microevolution Analysis of Bacillus coahuilensis Unveils Differences in Phosphorus Acquisition Strategies and Their Regulation.</title>
        <authorList>
            <person name="Gomez-Lunar Z."/>
            <person name="Hernandez-Gonzalez I."/>
            <person name="Rodriguez-Torres M.D."/>
            <person name="Souza V."/>
            <person name="Olmedo-Alvarez G."/>
        </authorList>
    </citation>
    <scope>NUCLEOTIDE SEQUENCE [LARGE SCALE GENOMIC DNA]</scope>
    <source>
        <strain evidence="2">p1.1.43</strain>
    </source>
</reference>
<protein>
    <recommendedName>
        <fullName evidence="3">DUF2642 domain-containing protein</fullName>
    </recommendedName>
</protein>
<proteinExistence type="predicted"/>
<dbReference type="AlphaFoldDB" id="A0A147K9U1"/>
<dbReference type="PATRIC" id="fig|1150625.3.peg.1369"/>
<accession>A0A147K9U1</accession>
<dbReference type="OrthoDB" id="2439488at2"/>
<dbReference type="STRING" id="1150625.Q75_06540"/>
<gene>
    <name evidence="1" type="ORF">Q75_06540</name>
</gene>
<dbReference type="InterPro" id="IPR020139">
    <property type="entry name" value="DUF2642"/>
</dbReference>
<name>A0A147K9U1_9BACI</name>
<evidence type="ECO:0008006" key="3">
    <source>
        <dbReference type="Google" id="ProtNLM"/>
    </source>
</evidence>
<evidence type="ECO:0000313" key="2">
    <source>
        <dbReference type="Proteomes" id="UP000074108"/>
    </source>
</evidence>
<sequence length="71" mass="8050">MSNEQVNLFSIIDAYVYQSFSSIIGEMVVVQTTQGSLRGVLKTVMPDHLVVEISNRPFYIRTTEVVWVSPE</sequence>
<organism evidence="1 2">
    <name type="scientific">Bacillus coahuilensis p1.1.43</name>
    <dbReference type="NCBI Taxonomy" id="1150625"/>
    <lineage>
        <taxon>Bacteria</taxon>
        <taxon>Bacillati</taxon>
        <taxon>Bacillota</taxon>
        <taxon>Bacilli</taxon>
        <taxon>Bacillales</taxon>
        <taxon>Bacillaceae</taxon>
        <taxon>Bacillus</taxon>
    </lineage>
</organism>